<reference evidence="4" key="1">
    <citation type="journal article" date="2023" name="Int. J. Syst. Evol. Microbiol.">
        <title>Mesoterricola silvestris gen. nov., sp. nov., Mesoterricola sediminis sp. nov., Geothrix oryzae sp. nov., Geothrix edaphica sp. nov., Geothrix rubra sp. nov., and Geothrix limicola sp. nov., six novel members of Acidobacteriota isolated from soils.</title>
        <authorList>
            <person name="Itoh H."/>
            <person name="Sugisawa Y."/>
            <person name="Mise K."/>
            <person name="Xu Z."/>
            <person name="Kuniyasu M."/>
            <person name="Ushijima N."/>
            <person name="Kawano K."/>
            <person name="Kobayashi E."/>
            <person name="Shiratori Y."/>
            <person name="Masuda Y."/>
            <person name="Senoo K."/>
        </authorList>
    </citation>
    <scope>NUCLEOTIDE SEQUENCE [LARGE SCALE GENOMIC DNA]</scope>
    <source>
        <strain evidence="4">Red222</strain>
    </source>
</reference>
<evidence type="ECO:0000313" key="3">
    <source>
        <dbReference type="EMBL" id="BDU68669.1"/>
    </source>
</evidence>
<evidence type="ECO:0000256" key="1">
    <source>
        <dbReference type="SAM" id="Phobius"/>
    </source>
</evidence>
<keyword evidence="1" id="KW-1133">Transmembrane helix</keyword>
<gene>
    <name evidence="3" type="ORF">GETHOR_07700</name>
</gene>
<keyword evidence="4" id="KW-1185">Reference proteome</keyword>
<dbReference type="RefSeq" id="WP_286355303.1">
    <property type="nucleotide sequence ID" value="NZ_AP027079.1"/>
</dbReference>
<proteinExistence type="predicted"/>
<dbReference type="Pfam" id="PF09990">
    <property type="entry name" value="DUF2231"/>
    <property type="match status" value="1"/>
</dbReference>
<protein>
    <recommendedName>
        <fullName evidence="2">DUF2231 domain-containing protein</fullName>
    </recommendedName>
</protein>
<keyword evidence="1" id="KW-0472">Membrane</keyword>
<dbReference type="InterPro" id="IPR019251">
    <property type="entry name" value="DUF2231_TM"/>
</dbReference>
<organism evidence="3 4">
    <name type="scientific">Geothrix oryzae</name>
    <dbReference type="NCBI Taxonomy" id="2927975"/>
    <lineage>
        <taxon>Bacteria</taxon>
        <taxon>Pseudomonadati</taxon>
        <taxon>Acidobacteriota</taxon>
        <taxon>Holophagae</taxon>
        <taxon>Holophagales</taxon>
        <taxon>Holophagaceae</taxon>
        <taxon>Geothrix</taxon>
    </lineage>
</organism>
<feature type="transmembrane region" description="Helical" evidence="1">
    <location>
        <begin position="44"/>
        <end position="64"/>
    </location>
</feature>
<dbReference type="Proteomes" id="UP001242010">
    <property type="component" value="Chromosome"/>
</dbReference>
<feature type="transmembrane region" description="Helical" evidence="1">
    <location>
        <begin position="117"/>
        <end position="137"/>
    </location>
</feature>
<evidence type="ECO:0000313" key="4">
    <source>
        <dbReference type="Proteomes" id="UP001242010"/>
    </source>
</evidence>
<dbReference type="EMBL" id="AP027079">
    <property type="protein sequence ID" value="BDU68669.1"/>
    <property type="molecule type" value="Genomic_DNA"/>
</dbReference>
<keyword evidence="1" id="KW-0812">Transmembrane</keyword>
<accession>A0ABM8DNZ3</accession>
<name>A0ABM8DNZ3_9BACT</name>
<feature type="domain" description="DUF2231" evidence="2">
    <location>
        <begin position="7"/>
        <end position="153"/>
    </location>
</feature>
<feature type="transmembrane region" description="Helical" evidence="1">
    <location>
        <begin position="12"/>
        <end position="32"/>
    </location>
</feature>
<evidence type="ECO:0000259" key="2">
    <source>
        <dbReference type="Pfam" id="PF09990"/>
    </source>
</evidence>
<sequence length="158" mass="16931">MPPLNHLHPAIVHFPIALLATAPLLFVLGGLWPAQRRGIHASALLLLLLGLLGALAALATGEAAENLAHRTPELRAALDQHQISAQWTVAIFGCLAATWLGYLGLVRFRRWSLTPGVARFLFLLWLLVSALGVAALLRTGHQGGHMVHDLHTHGGEAP</sequence>
<feature type="transmembrane region" description="Helical" evidence="1">
    <location>
        <begin position="84"/>
        <end position="105"/>
    </location>
</feature>